<dbReference type="SUPFAM" id="SSF50182">
    <property type="entry name" value="Sm-like ribonucleoproteins"/>
    <property type="match status" value="1"/>
</dbReference>
<dbReference type="AlphaFoldDB" id="A0A059FEL5"/>
<dbReference type="InterPro" id="IPR011066">
    <property type="entry name" value="MscS_channel_C_sf"/>
</dbReference>
<keyword evidence="4 7" id="KW-0812">Transmembrane</keyword>
<dbReference type="PANTHER" id="PTHR30221">
    <property type="entry name" value="SMALL-CONDUCTANCE MECHANOSENSITIVE CHANNEL"/>
    <property type="match status" value="1"/>
</dbReference>
<evidence type="ECO:0000259" key="9">
    <source>
        <dbReference type="Pfam" id="PF21082"/>
    </source>
</evidence>
<dbReference type="EMBL" id="ARYJ01000004">
    <property type="protein sequence ID" value="KCZ89054.1"/>
    <property type="molecule type" value="Genomic_DNA"/>
</dbReference>
<keyword evidence="7" id="KW-0997">Cell inner membrane</keyword>
<comment type="subcellular location">
    <subcellularLocation>
        <location evidence="7">Cell inner membrane</location>
        <topology evidence="7">Multi-pass membrane protein</topology>
    </subcellularLocation>
    <subcellularLocation>
        <location evidence="1">Cell membrane</location>
        <topology evidence="1">Multi-pass membrane protein</topology>
    </subcellularLocation>
</comment>
<evidence type="ECO:0000256" key="2">
    <source>
        <dbReference type="ARBA" id="ARBA00008017"/>
    </source>
</evidence>
<dbReference type="Gene3D" id="3.30.70.100">
    <property type="match status" value="1"/>
</dbReference>
<dbReference type="STRING" id="1280952.HJA_07152"/>
<feature type="domain" description="Mechanosensitive ion channel MscS" evidence="8">
    <location>
        <begin position="135"/>
        <end position="199"/>
    </location>
</feature>
<dbReference type="SUPFAM" id="SSF82689">
    <property type="entry name" value="Mechanosensitive channel protein MscS (YggB), C-terminal domain"/>
    <property type="match status" value="1"/>
</dbReference>
<feature type="transmembrane region" description="Helical" evidence="7">
    <location>
        <begin position="88"/>
        <end position="110"/>
    </location>
</feature>
<dbReference type="Pfam" id="PF21082">
    <property type="entry name" value="MS_channel_3rd"/>
    <property type="match status" value="1"/>
</dbReference>
<dbReference type="Gene3D" id="2.30.30.60">
    <property type="match status" value="1"/>
</dbReference>
<keyword evidence="6 7" id="KW-0472">Membrane</keyword>
<feature type="domain" description="Mechanosensitive ion channel MscS C-terminal" evidence="9">
    <location>
        <begin position="206"/>
        <end position="288"/>
    </location>
</feature>
<proteinExistence type="inferred from homology"/>
<dbReference type="InterPro" id="IPR049278">
    <property type="entry name" value="MS_channel_C"/>
</dbReference>
<evidence type="ECO:0000256" key="7">
    <source>
        <dbReference type="RuleBase" id="RU369025"/>
    </source>
</evidence>
<dbReference type="Pfam" id="PF05552">
    <property type="entry name" value="MS_channel_1st_1"/>
    <property type="match status" value="1"/>
</dbReference>
<dbReference type="InterPro" id="IPR008910">
    <property type="entry name" value="MSC_TM_helix"/>
</dbReference>
<dbReference type="PANTHER" id="PTHR30221:SF1">
    <property type="entry name" value="SMALL-CONDUCTANCE MECHANOSENSITIVE CHANNEL"/>
    <property type="match status" value="1"/>
</dbReference>
<dbReference type="InterPro" id="IPR011014">
    <property type="entry name" value="MscS_channel_TM-2"/>
</dbReference>
<comment type="caution">
    <text evidence="7">Lacks conserved residue(s) required for the propagation of feature annotation.</text>
</comment>
<dbReference type="GO" id="GO:0005886">
    <property type="term" value="C:plasma membrane"/>
    <property type="evidence" value="ECO:0007669"/>
    <property type="project" value="UniProtKB-SubCell"/>
</dbReference>
<evidence type="ECO:0000256" key="1">
    <source>
        <dbReference type="ARBA" id="ARBA00004651"/>
    </source>
</evidence>
<keyword evidence="3" id="KW-1003">Cell membrane</keyword>
<sequence>MACACCAVPTERLSRPEFNTEFEMDFLNNIDWEAQMAEHWPVLAGYALKAVGALIVLIIGLRISGWVASMVRTQATKRPNIDDTLGSFFASITRWFLTAATIIAALQLFGVQATSFVAILGAMTLAIGLSLQGALGNIASGIMVMLFRPYSVGQYVELAGEGGTVKDINLFQTILASPDNVQIIVPNSQAISGVIRNYAGYTTRRVDLVFSVDYGDGLENAMDVIERTVKADDRVLADPETVVRVSTLGASSVDIIARPWVKTADYWEVRWTLTRTVKEALDAAGISIPYPHQVNITREVS</sequence>
<comment type="function">
    <text evidence="7">Mechanosensitive channel that participates in the regulation of osmotic pressure changes within the cell, opening in response to stretch forces in the membrane lipid bilayer, without the need for other proteins. Contributes to normal resistance to hypoosmotic shock. Forms an ion channel of 1.0 nanosiemens conductance with a slight preference for anions.</text>
</comment>
<dbReference type="PATRIC" id="fig|1280952.3.peg.1420"/>
<dbReference type="InterPro" id="IPR023408">
    <property type="entry name" value="MscS_beta-dom_sf"/>
</dbReference>
<dbReference type="InterPro" id="IPR010920">
    <property type="entry name" value="LSM_dom_sf"/>
</dbReference>
<feature type="transmembrane region" description="Helical" evidence="7">
    <location>
        <begin position="116"/>
        <end position="139"/>
    </location>
</feature>
<feature type="transmembrane region" description="Helical" evidence="7">
    <location>
        <begin position="46"/>
        <end position="67"/>
    </location>
</feature>
<evidence type="ECO:0000256" key="5">
    <source>
        <dbReference type="ARBA" id="ARBA00022989"/>
    </source>
</evidence>
<evidence type="ECO:0000256" key="4">
    <source>
        <dbReference type="ARBA" id="ARBA00022692"/>
    </source>
</evidence>
<comment type="subunit">
    <text evidence="7">Homoheptamer.</text>
</comment>
<evidence type="ECO:0000256" key="6">
    <source>
        <dbReference type="ARBA" id="ARBA00023136"/>
    </source>
</evidence>
<dbReference type="InterPro" id="IPR045275">
    <property type="entry name" value="MscS_archaea/bacteria_type"/>
</dbReference>
<keyword evidence="7" id="KW-0407">Ion channel</keyword>
<dbReference type="Gene3D" id="1.10.287.1260">
    <property type="match status" value="1"/>
</dbReference>
<dbReference type="eggNOG" id="COG0668">
    <property type="taxonomic scope" value="Bacteria"/>
</dbReference>
<evidence type="ECO:0000256" key="3">
    <source>
        <dbReference type="ARBA" id="ARBA00022475"/>
    </source>
</evidence>
<gene>
    <name evidence="10" type="ORF">HJA_07152</name>
</gene>
<organism evidence="10 11">
    <name type="scientific">Hyphomonas jannaschiana VP2</name>
    <dbReference type="NCBI Taxonomy" id="1280952"/>
    <lineage>
        <taxon>Bacteria</taxon>
        <taxon>Pseudomonadati</taxon>
        <taxon>Pseudomonadota</taxon>
        <taxon>Alphaproteobacteria</taxon>
        <taxon>Hyphomonadales</taxon>
        <taxon>Hyphomonadaceae</taxon>
        <taxon>Hyphomonas</taxon>
    </lineage>
</organism>
<evidence type="ECO:0000313" key="10">
    <source>
        <dbReference type="EMBL" id="KCZ89054.1"/>
    </source>
</evidence>
<keyword evidence="7" id="KW-0406">Ion transport</keyword>
<reference evidence="10 11" key="1">
    <citation type="journal article" date="2014" name="Antonie Van Leeuwenhoek">
        <title>Hyphomonas beringensis sp. nov. and Hyphomonas chukchiensis sp. nov., isolated from surface seawater of the Bering Sea and Chukchi Sea.</title>
        <authorList>
            <person name="Li C."/>
            <person name="Lai Q."/>
            <person name="Li G."/>
            <person name="Dong C."/>
            <person name="Wang J."/>
            <person name="Liao Y."/>
            <person name="Shao Z."/>
        </authorList>
    </citation>
    <scope>NUCLEOTIDE SEQUENCE [LARGE SCALE GENOMIC DNA]</scope>
    <source>
        <strain evidence="10 11">VP2</strain>
    </source>
</reference>
<dbReference type="InterPro" id="IPR006685">
    <property type="entry name" value="MscS_channel_2nd"/>
</dbReference>
<dbReference type="Pfam" id="PF00924">
    <property type="entry name" value="MS_channel_2nd"/>
    <property type="match status" value="1"/>
</dbReference>
<accession>A0A059FEL5</accession>
<protein>
    <recommendedName>
        <fullName evidence="7">Small-conductance mechanosensitive channel</fullName>
    </recommendedName>
</protein>
<dbReference type="GO" id="GO:0008381">
    <property type="term" value="F:mechanosensitive monoatomic ion channel activity"/>
    <property type="evidence" value="ECO:0007669"/>
    <property type="project" value="InterPro"/>
</dbReference>
<keyword evidence="5 7" id="KW-1133">Transmembrane helix</keyword>
<evidence type="ECO:0000259" key="8">
    <source>
        <dbReference type="Pfam" id="PF00924"/>
    </source>
</evidence>
<keyword evidence="11" id="KW-1185">Reference proteome</keyword>
<comment type="caution">
    <text evidence="10">The sequence shown here is derived from an EMBL/GenBank/DDBJ whole genome shotgun (WGS) entry which is preliminary data.</text>
</comment>
<dbReference type="SUPFAM" id="SSF82861">
    <property type="entry name" value="Mechanosensitive channel protein MscS (YggB), transmembrane region"/>
    <property type="match status" value="1"/>
</dbReference>
<keyword evidence="7" id="KW-0813">Transport</keyword>
<name>A0A059FEL5_9PROT</name>
<evidence type="ECO:0000313" key="11">
    <source>
        <dbReference type="Proteomes" id="UP000024816"/>
    </source>
</evidence>
<comment type="similarity">
    <text evidence="2 7">Belongs to the MscS (TC 1.A.23) family.</text>
</comment>
<dbReference type="Proteomes" id="UP000024816">
    <property type="component" value="Unassembled WGS sequence"/>
</dbReference>